<dbReference type="GO" id="GO:0005524">
    <property type="term" value="F:ATP binding"/>
    <property type="evidence" value="ECO:0007669"/>
    <property type="project" value="UniProtKB-KW"/>
</dbReference>
<dbReference type="PANTHER" id="PTHR43065">
    <property type="entry name" value="SENSOR HISTIDINE KINASE"/>
    <property type="match status" value="1"/>
</dbReference>
<dbReference type="Gene3D" id="3.30.565.10">
    <property type="entry name" value="Histidine kinase-like ATPase, C-terminal domain"/>
    <property type="match status" value="1"/>
</dbReference>
<feature type="transmembrane region" description="Helical" evidence="8">
    <location>
        <begin position="20"/>
        <end position="38"/>
    </location>
</feature>
<dbReference type="PROSITE" id="PS50109">
    <property type="entry name" value="HIS_KIN"/>
    <property type="match status" value="1"/>
</dbReference>
<dbReference type="InterPro" id="IPR004358">
    <property type="entry name" value="Sig_transdc_His_kin-like_C"/>
</dbReference>
<evidence type="ECO:0000256" key="1">
    <source>
        <dbReference type="ARBA" id="ARBA00000085"/>
    </source>
</evidence>
<dbReference type="EMBL" id="QKTX01000008">
    <property type="protein sequence ID" value="PZV82946.1"/>
    <property type="molecule type" value="Genomic_DNA"/>
</dbReference>
<keyword evidence="8" id="KW-1133">Transmembrane helix</keyword>
<evidence type="ECO:0000313" key="11">
    <source>
        <dbReference type="Proteomes" id="UP000248917"/>
    </source>
</evidence>
<evidence type="ECO:0000313" key="10">
    <source>
        <dbReference type="EMBL" id="PZV82946.1"/>
    </source>
</evidence>
<dbReference type="SUPFAM" id="SSF55874">
    <property type="entry name" value="ATPase domain of HSP90 chaperone/DNA topoisomerase II/histidine kinase"/>
    <property type="match status" value="1"/>
</dbReference>
<dbReference type="OrthoDB" id="1931120at2"/>
<dbReference type="Pfam" id="PF02518">
    <property type="entry name" value="HATPase_c"/>
    <property type="match status" value="1"/>
</dbReference>
<dbReference type="EC" id="2.7.13.3" evidence="2"/>
<keyword evidence="8" id="KW-0812">Transmembrane</keyword>
<evidence type="ECO:0000256" key="8">
    <source>
        <dbReference type="SAM" id="Phobius"/>
    </source>
</evidence>
<proteinExistence type="predicted"/>
<dbReference type="PRINTS" id="PR00344">
    <property type="entry name" value="BCTRLSENSOR"/>
</dbReference>
<evidence type="ECO:0000256" key="6">
    <source>
        <dbReference type="ARBA" id="ARBA00022840"/>
    </source>
</evidence>
<dbReference type="InterPro" id="IPR003594">
    <property type="entry name" value="HATPase_dom"/>
</dbReference>
<keyword evidence="4" id="KW-0547">Nucleotide-binding</keyword>
<protein>
    <recommendedName>
        <fullName evidence="2">histidine kinase</fullName>
        <ecNumber evidence="2">2.7.13.3</ecNumber>
    </recommendedName>
</protein>
<dbReference type="Proteomes" id="UP000248917">
    <property type="component" value="Unassembled WGS sequence"/>
</dbReference>
<keyword evidence="11" id="KW-1185">Reference proteome</keyword>
<keyword evidence="3" id="KW-0808">Transferase</keyword>
<sequence length="411" mass="47354">MKNRFQDLTSIDFYQNKKQVKWLVFFVSILIGSGSIWYTNLLVDELRERESRQIQLLSSALEYAATTSENLTFINQEIIQQNYSIPIIMVDAAGEPIEFRNIKFKKNANQADSVKTLDKELLEMQEEYEPIYLQEADIRVYYRNSELLTNLRYYPYVQLAVILLFGALAYALFNQSKIAEQNRVWAGLTKETAHQLGTPIASLMAWIDYLRNSPVWEENKEIIQEMDKDVVKLRMVTERFSSIGSKPVIQPENLYQVIEETITYLRPRISTKVDMFINSDSKDLDAMMNKPLFEWVVENICKNAVDAMKGKGTITIDIIQDSDKYVIVDITDTGKGIEKKNFRKVFNPGFSTRQRGWGLGLTLAKRIVEGYHGGKIFVKNSEVGKGTTFRIMLLGNLEDASQFITEGILEY</sequence>
<keyword evidence="7" id="KW-0902">Two-component regulatory system</keyword>
<dbReference type="AlphaFoldDB" id="A0A326RQD7"/>
<feature type="domain" description="Histidine kinase" evidence="9">
    <location>
        <begin position="191"/>
        <end position="397"/>
    </location>
</feature>
<dbReference type="GO" id="GO:0000160">
    <property type="term" value="P:phosphorelay signal transduction system"/>
    <property type="evidence" value="ECO:0007669"/>
    <property type="project" value="UniProtKB-KW"/>
</dbReference>
<organism evidence="10 11">
    <name type="scientific">Algoriphagus aquaeductus</name>
    <dbReference type="NCBI Taxonomy" id="475299"/>
    <lineage>
        <taxon>Bacteria</taxon>
        <taxon>Pseudomonadati</taxon>
        <taxon>Bacteroidota</taxon>
        <taxon>Cytophagia</taxon>
        <taxon>Cytophagales</taxon>
        <taxon>Cyclobacteriaceae</taxon>
        <taxon>Algoriphagus</taxon>
    </lineage>
</organism>
<evidence type="ECO:0000256" key="4">
    <source>
        <dbReference type="ARBA" id="ARBA00022741"/>
    </source>
</evidence>
<dbReference type="PANTHER" id="PTHR43065:SF46">
    <property type="entry name" value="C4-DICARBOXYLATE TRANSPORT SENSOR PROTEIN DCTB"/>
    <property type="match status" value="1"/>
</dbReference>
<feature type="transmembrane region" description="Helical" evidence="8">
    <location>
        <begin position="153"/>
        <end position="173"/>
    </location>
</feature>
<accession>A0A326RQD7</accession>
<dbReference type="InterPro" id="IPR036890">
    <property type="entry name" value="HATPase_C_sf"/>
</dbReference>
<evidence type="ECO:0000256" key="5">
    <source>
        <dbReference type="ARBA" id="ARBA00022777"/>
    </source>
</evidence>
<comment type="catalytic activity">
    <reaction evidence="1">
        <text>ATP + protein L-histidine = ADP + protein N-phospho-L-histidine.</text>
        <dbReference type="EC" id="2.7.13.3"/>
    </reaction>
</comment>
<keyword evidence="6" id="KW-0067">ATP-binding</keyword>
<comment type="caution">
    <text evidence="10">The sequence shown here is derived from an EMBL/GenBank/DDBJ whole genome shotgun (WGS) entry which is preliminary data.</text>
</comment>
<reference evidence="10 11" key="1">
    <citation type="submission" date="2018-06" db="EMBL/GenBank/DDBJ databases">
        <title>Genomic Encyclopedia of Archaeal and Bacterial Type Strains, Phase II (KMG-II): from individual species to whole genera.</title>
        <authorList>
            <person name="Goeker M."/>
        </authorList>
    </citation>
    <scope>NUCLEOTIDE SEQUENCE [LARGE SCALE GENOMIC DNA]</scope>
    <source>
        <strain evidence="10 11">T4</strain>
    </source>
</reference>
<evidence type="ECO:0000256" key="3">
    <source>
        <dbReference type="ARBA" id="ARBA00022679"/>
    </source>
</evidence>
<keyword evidence="8" id="KW-0472">Membrane</keyword>
<dbReference type="GO" id="GO:0004673">
    <property type="term" value="F:protein histidine kinase activity"/>
    <property type="evidence" value="ECO:0007669"/>
    <property type="project" value="UniProtKB-EC"/>
</dbReference>
<dbReference type="InterPro" id="IPR005467">
    <property type="entry name" value="His_kinase_dom"/>
</dbReference>
<evidence type="ECO:0000259" key="9">
    <source>
        <dbReference type="PROSITE" id="PS50109"/>
    </source>
</evidence>
<dbReference type="SMART" id="SM00387">
    <property type="entry name" value="HATPase_c"/>
    <property type="match status" value="1"/>
</dbReference>
<gene>
    <name evidence="10" type="ORF">CLV31_108146</name>
</gene>
<dbReference type="RefSeq" id="WP_111393213.1">
    <property type="nucleotide sequence ID" value="NZ_QKTX01000008.1"/>
</dbReference>
<name>A0A326RQD7_9BACT</name>
<evidence type="ECO:0000256" key="7">
    <source>
        <dbReference type="ARBA" id="ARBA00023012"/>
    </source>
</evidence>
<evidence type="ECO:0000256" key="2">
    <source>
        <dbReference type="ARBA" id="ARBA00012438"/>
    </source>
</evidence>
<keyword evidence="5 10" id="KW-0418">Kinase</keyword>